<organism evidence="2 3">
    <name type="scientific">Didymella exigua CBS 183.55</name>
    <dbReference type="NCBI Taxonomy" id="1150837"/>
    <lineage>
        <taxon>Eukaryota</taxon>
        <taxon>Fungi</taxon>
        <taxon>Dikarya</taxon>
        <taxon>Ascomycota</taxon>
        <taxon>Pezizomycotina</taxon>
        <taxon>Dothideomycetes</taxon>
        <taxon>Pleosporomycetidae</taxon>
        <taxon>Pleosporales</taxon>
        <taxon>Pleosporineae</taxon>
        <taxon>Didymellaceae</taxon>
        <taxon>Didymella</taxon>
    </lineage>
</organism>
<evidence type="ECO:0000313" key="2">
    <source>
        <dbReference type="EMBL" id="KAF1933723.1"/>
    </source>
</evidence>
<proteinExistence type="predicted"/>
<dbReference type="Proteomes" id="UP000800082">
    <property type="component" value="Unassembled WGS sequence"/>
</dbReference>
<evidence type="ECO:0000256" key="1">
    <source>
        <dbReference type="SAM" id="MobiDB-lite"/>
    </source>
</evidence>
<dbReference type="RefSeq" id="XP_033453971.1">
    <property type="nucleotide sequence ID" value="XM_033588141.1"/>
</dbReference>
<dbReference type="GeneID" id="54345788"/>
<name>A0A6A5S1F5_9PLEO</name>
<dbReference type="EMBL" id="ML978957">
    <property type="protein sequence ID" value="KAF1933723.1"/>
    <property type="molecule type" value="Genomic_DNA"/>
</dbReference>
<keyword evidence="3" id="KW-1185">Reference proteome</keyword>
<gene>
    <name evidence="2" type="ORF">M421DRAFT_203609</name>
</gene>
<dbReference type="AlphaFoldDB" id="A0A6A5S1F5"/>
<accession>A0A6A5S1F5</accession>
<dbReference type="OrthoDB" id="4828117at2759"/>
<reference evidence="2" key="1">
    <citation type="journal article" date="2020" name="Stud. Mycol.">
        <title>101 Dothideomycetes genomes: a test case for predicting lifestyles and emergence of pathogens.</title>
        <authorList>
            <person name="Haridas S."/>
            <person name="Albert R."/>
            <person name="Binder M."/>
            <person name="Bloem J."/>
            <person name="Labutti K."/>
            <person name="Salamov A."/>
            <person name="Andreopoulos B."/>
            <person name="Baker S."/>
            <person name="Barry K."/>
            <person name="Bills G."/>
            <person name="Bluhm B."/>
            <person name="Cannon C."/>
            <person name="Castanera R."/>
            <person name="Culley D."/>
            <person name="Daum C."/>
            <person name="Ezra D."/>
            <person name="Gonzalez J."/>
            <person name="Henrissat B."/>
            <person name="Kuo A."/>
            <person name="Liang C."/>
            <person name="Lipzen A."/>
            <person name="Lutzoni F."/>
            <person name="Magnuson J."/>
            <person name="Mondo S."/>
            <person name="Nolan M."/>
            <person name="Ohm R."/>
            <person name="Pangilinan J."/>
            <person name="Park H.-J."/>
            <person name="Ramirez L."/>
            <person name="Alfaro M."/>
            <person name="Sun H."/>
            <person name="Tritt A."/>
            <person name="Yoshinaga Y."/>
            <person name="Zwiers L.-H."/>
            <person name="Turgeon B."/>
            <person name="Goodwin S."/>
            <person name="Spatafora J."/>
            <person name="Crous P."/>
            <person name="Grigoriev I."/>
        </authorList>
    </citation>
    <scope>NUCLEOTIDE SEQUENCE</scope>
    <source>
        <strain evidence="2">CBS 183.55</strain>
    </source>
</reference>
<evidence type="ECO:0000313" key="3">
    <source>
        <dbReference type="Proteomes" id="UP000800082"/>
    </source>
</evidence>
<protein>
    <submittedName>
        <fullName evidence="2">Uncharacterized protein</fullName>
    </submittedName>
</protein>
<sequence>MAIQWKESGAKDRLLAAVIAVSSNLDMNEVARLFGQGATYDAVEGQLRKAKKAAAALKEEATGRTGPANTPSRAKKTKNVNDSPVKTSVVKGARVSKPKKATTPNIKAELLHEDSMLFDAVINVADSAETEDEV</sequence>
<feature type="region of interest" description="Disordered" evidence="1">
    <location>
        <begin position="58"/>
        <end position="83"/>
    </location>
</feature>